<keyword evidence="5" id="KW-0539">Nucleus</keyword>
<dbReference type="PANTHER" id="PTHR15405">
    <property type="entry name" value="PROLINE-RICH NUCLEAR RECEPTOR COACTIVATOR"/>
    <property type="match status" value="1"/>
</dbReference>
<feature type="region of interest" description="Disordered" evidence="6">
    <location>
        <begin position="29"/>
        <end position="61"/>
    </location>
</feature>
<comment type="subcellular location">
    <subcellularLocation>
        <location evidence="1">Nucleus</location>
    </subcellularLocation>
</comment>
<keyword evidence="3" id="KW-0010">Activator</keyword>
<evidence type="ECO:0000256" key="3">
    <source>
        <dbReference type="ARBA" id="ARBA00023159"/>
    </source>
</evidence>
<dbReference type="EMBL" id="OU900100">
    <property type="protein sequence ID" value="CAG9863972.1"/>
    <property type="molecule type" value="Genomic_DNA"/>
</dbReference>
<keyword evidence="4" id="KW-0804">Transcription</keyword>
<evidence type="ECO:0000256" key="5">
    <source>
        <dbReference type="ARBA" id="ARBA00023242"/>
    </source>
</evidence>
<name>A0A9N9XT00_PHYSR</name>
<sequence length="126" mass="13563">MAMGTKHSEGGKLVNSRVIRCSYRSNFYQSTTQKSSPLRGDKLNATNKGLSPQGPGIRTSPGLTGGFYAGCKFSEPPLPSALPLPPKHWTQTGRPSNLAFHNSTSALASEHKDVTQQLKLLLKVQA</sequence>
<protein>
    <recommendedName>
        <fullName evidence="9">Proline-rich nuclear receptor coactivator 2</fullName>
    </recommendedName>
</protein>
<evidence type="ECO:0000256" key="6">
    <source>
        <dbReference type="SAM" id="MobiDB-lite"/>
    </source>
</evidence>
<dbReference type="OrthoDB" id="6688745at2759"/>
<evidence type="ECO:0008006" key="9">
    <source>
        <dbReference type="Google" id="ProtNLM"/>
    </source>
</evidence>
<evidence type="ECO:0000313" key="8">
    <source>
        <dbReference type="Proteomes" id="UP001153712"/>
    </source>
</evidence>
<keyword evidence="8" id="KW-1185">Reference proteome</keyword>
<dbReference type="GO" id="GO:0016071">
    <property type="term" value="P:mRNA metabolic process"/>
    <property type="evidence" value="ECO:0007669"/>
    <property type="project" value="UniProtKB-ARBA"/>
</dbReference>
<reference evidence="7" key="1">
    <citation type="submission" date="2022-01" db="EMBL/GenBank/DDBJ databases">
        <authorList>
            <person name="King R."/>
        </authorList>
    </citation>
    <scope>NUCLEOTIDE SEQUENCE</scope>
</reference>
<dbReference type="InterPro" id="IPR026780">
    <property type="entry name" value="PNRC1/2"/>
</dbReference>
<organism evidence="7 8">
    <name type="scientific">Phyllotreta striolata</name>
    <name type="common">Striped flea beetle</name>
    <name type="synonym">Crioceris striolata</name>
    <dbReference type="NCBI Taxonomy" id="444603"/>
    <lineage>
        <taxon>Eukaryota</taxon>
        <taxon>Metazoa</taxon>
        <taxon>Ecdysozoa</taxon>
        <taxon>Arthropoda</taxon>
        <taxon>Hexapoda</taxon>
        <taxon>Insecta</taxon>
        <taxon>Pterygota</taxon>
        <taxon>Neoptera</taxon>
        <taxon>Endopterygota</taxon>
        <taxon>Coleoptera</taxon>
        <taxon>Polyphaga</taxon>
        <taxon>Cucujiformia</taxon>
        <taxon>Chrysomeloidea</taxon>
        <taxon>Chrysomelidae</taxon>
        <taxon>Galerucinae</taxon>
        <taxon>Alticini</taxon>
        <taxon>Phyllotreta</taxon>
    </lineage>
</organism>
<gene>
    <name evidence="7" type="ORF">PHYEVI_LOCUS10241</name>
</gene>
<dbReference type="Proteomes" id="UP001153712">
    <property type="component" value="Chromosome 7"/>
</dbReference>
<evidence type="ECO:0000256" key="4">
    <source>
        <dbReference type="ARBA" id="ARBA00023163"/>
    </source>
</evidence>
<dbReference type="InterPro" id="IPR028322">
    <property type="entry name" value="PNRC-like_rgn"/>
</dbReference>
<dbReference type="AlphaFoldDB" id="A0A9N9XT00"/>
<accession>A0A9N9XT00</accession>
<keyword evidence="2" id="KW-0805">Transcription regulation</keyword>
<evidence type="ECO:0000256" key="2">
    <source>
        <dbReference type="ARBA" id="ARBA00023015"/>
    </source>
</evidence>
<evidence type="ECO:0000313" key="7">
    <source>
        <dbReference type="EMBL" id="CAG9863972.1"/>
    </source>
</evidence>
<dbReference type="Pfam" id="PF15365">
    <property type="entry name" value="PNRC"/>
    <property type="match status" value="1"/>
</dbReference>
<dbReference type="GO" id="GO:0005634">
    <property type="term" value="C:nucleus"/>
    <property type="evidence" value="ECO:0007669"/>
    <property type="project" value="UniProtKB-SubCell"/>
</dbReference>
<evidence type="ECO:0000256" key="1">
    <source>
        <dbReference type="ARBA" id="ARBA00004123"/>
    </source>
</evidence>
<proteinExistence type="predicted"/>